<dbReference type="EMBL" id="KQ257453">
    <property type="protein sequence ID" value="KND02079.1"/>
    <property type="molecule type" value="Genomic_DNA"/>
</dbReference>
<dbReference type="AlphaFoldDB" id="A0A0L0HMR5"/>
<protein>
    <submittedName>
        <fullName evidence="1">Uncharacterized protein</fullName>
    </submittedName>
</protein>
<reference evidence="1 2" key="1">
    <citation type="submission" date="2009-08" db="EMBL/GenBank/DDBJ databases">
        <title>The Genome Sequence of Spizellomyces punctatus strain DAOM BR117.</title>
        <authorList>
            <consortium name="The Broad Institute Genome Sequencing Platform"/>
            <person name="Russ C."/>
            <person name="Cuomo C."/>
            <person name="Shea T."/>
            <person name="Young S.K."/>
            <person name="Zeng Q."/>
            <person name="Koehrsen M."/>
            <person name="Haas B."/>
            <person name="Borodovsky M."/>
            <person name="Guigo R."/>
            <person name="Alvarado L."/>
            <person name="Berlin A."/>
            <person name="Bochicchio J."/>
            <person name="Borenstein D."/>
            <person name="Chapman S."/>
            <person name="Chen Z."/>
            <person name="Engels R."/>
            <person name="Freedman E."/>
            <person name="Gellesch M."/>
            <person name="Goldberg J."/>
            <person name="Griggs A."/>
            <person name="Gujja S."/>
            <person name="Heiman D."/>
            <person name="Hepburn T."/>
            <person name="Howarth C."/>
            <person name="Jen D."/>
            <person name="Larson L."/>
            <person name="Lewis B."/>
            <person name="Mehta T."/>
            <person name="Park D."/>
            <person name="Pearson M."/>
            <person name="Roberts A."/>
            <person name="Saif S."/>
            <person name="Shenoy N."/>
            <person name="Sisk P."/>
            <person name="Stolte C."/>
            <person name="Sykes S."/>
            <person name="Thomson T."/>
            <person name="Walk T."/>
            <person name="White J."/>
            <person name="Yandava C."/>
            <person name="Burger G."/>
            <person name="Gray M.W."/>
            <person name="Holland P.W.H."/>
            <person name="King N."/>
            <person name="Lang F.B.F."/>
            <person name="Roger A.J."/>
            <person name="Ruiz-Trillo I."/>
            <person name="Lander E."/>
            <person name="Nusbaum C."/>
        </authorList>
    </citation>
    <scope>NUCLEOTIDE SEQUENCE [LARGE SCALE GENOMIC DNA]</scope>
    <source>
        <strain evidence="1 2">DAOM BR117</strain>
    </source>
</reference>
<dbReference type="OrthoDB" id="10306813at2759"/>
<dbReference type="Proteomes" id="UP000053201">
    <property type="component" value="Unassembled WGS sequence"/>
</dbReference>
<dbReference type="GeneID" id="27692162"/>
<evidence type="ECO:0000313" key="2">
    <source>
        <dbReference type="Proteomes" id="UP000053201"/>
    </source>
</evidence>
<accession>A0A0L0HMR5</accession>
<sequence length="116" mass="13136">MEMQRCNATLNPLHSCLEDSSPSTSQITLPCEPQTFHIFEEYPKMERSNATSTFFHSNPSSPLISYTSILSDFDTRPVHALCTLASSSPGSEITMDGGRKPRRFWKVFKFWTHDGC</sequence>
<dbReference type="VEuPathDB" id="FungiDB:SPPG_09037"/>
<dbReference type="RefSeq" id="XP_016610118.1">
    <property type="nucleotide sequence ID" value="XM_016757190.1"/>
</dbReference>
<proteinExistence type="predicted"/>
<keyword evidence="2" id="KW-1185">Reference proteome</keyword>
<organism evidence="1 2">
    <name type="scientific">Spizellomyces punctatus (strain DAOM BR117)</name>
    <dbReference type="NCBI Taxonomy" id="645134"/>
    <lineage>
        <taxon>Eukaryota</taxon>
        <taxon>Fungi</taxon>
        <taxon>Fungi incertae sedis</taxon>
        <taxon>Chytridiomycota</taxon>
        <taxon>Chytridiomycota incertae sedis</taxon>
        <taxon>Chytridiomycetes</taxon>
        <taxon>Spizellomycetales</taxon>
        <taxon>Spizellomycetaceae</taxon>
        <taxon>Spizellomyces</taxon>
    </lineage>
</organism>
<name>A0A0L0HMR5_SPIPD</name>
<gene>
    <name evidence="1" type="ORF">SPPG_09037</name>
</gene>
<dbReference type="InParanoid" id="A0A0L0HMR5"/>
<evidence type="ECO:0000313" key="1">
    <source>
        <dbReference type="EMBL" id="KND02079.1"/>
    </source>
</evidence>